<dbReference type="InterPro" id="IPR029005">
    <property type="entry name" value="LIM-bd/SEUSS"/>
</dbReference>
<proteinExistence type="predicted"/>
<gene>
    <name evidence="2" type="ORF">R3P38DRAFT_3358056</name>
</gene>
<name>A0AAW0B4R0_9AGAR</name>
<protein>
    <submittedName>
        <fullName evidence="2">Uncharacterized protein</fullName>
    </submittedName>
</protein>
<dbReference type="EMBL" id="JAWWNJ010000040">
    <property type="protein sequence ID" value="KAK7020839.1"/>
    <property type="molecule type" value="Genomic_DNA"/>
</dbReference>
<keyword evidence="3" id="KW-1185">Reference proteome</keyword>
<evidence type="ECO:0000313" key="3">
    <source>
        <dbReference type="Proteomes" id="UP001362999"/>
    </source>
</evidence>
<feature type="region of interest" description="Disordered" evidence="1">
    <location>
        <begin position="292"/>
        <end position="311"/>
    </location>
</feature>
<reference evidence="2 3" key="1">
    <citation type="journal article" date="2024" name="J Genomics">
        <title>Draft genome sequencing and assembly of Favolaschia claudopus CIRM-BRFM 2984 isolated from oak limbs.</title>
        <authorList>
            <person name="Navarro D."/>
            <person name="Drula E."/>
            <person name="Chaduli D."/>
            <person name="Cazenave R."/>
            <person name="Ahrendt S."/>
            <person name="Wang J."/>
            <person name="Lipzen A."/>
            <person name="Daum C."/>
            <person name="Barry K."/>
            <person name="Grigoriev I.V."/>
            <person name="Favel A."/>
            <person name="Rosso M.N."/>
            <person name="Martin F."/>
        </authorList>
    </citation>
    <scope>NUCLEOTIDE SEQUENCE [LARGE SCALE GENOMIC DNA]</scope>
    <source>
        <strain evidence="2 3">CIRM-BRFM 2984</strain>
    </source>
</reference>
<accession>A0AAW0B4R0</accession>
<evidence type="ECO:0000256" key="1">
    <source>
        <dbReference type="SAM" id="MobiDB-lite"/>
    </source>
</evidence>
<comment type="caution">
    <text evidence="2">The sequence shown here is derived from an EMBL/GenBank/DDBJ whole genome shotgun (WGS) entry which is preliminary data.</text>
</comment>
<dbReference type="Pfam" id="PF01803">
    <property type="entry name" value="LIM_bind"/>
    <property type="match status" value="2"/>
</dbReference>
<evidence type="ECO:0000313" key="2">
    <source>
        <dbReference type="EMBL" id="KAK7020839.1"/>
    </source>
</evidence>
<feature type="compositionally biased region" description="Low complexity" evidence="1">
    <location>
        <begin position="292"/>
        <end position="308"/>
    </location>
</feature>
<organism evidence="2 3">
    <name type="scientific">Favolaschia claudopus</name>
    <dbReference type="NCBI Taxonomy" id="2862362"/>
    <lineage>
        <taxon>Eukaryota</taxon>
        <taxon>Fungi</taxon>
        <taxon>Dikarya</taxon>
        <taxon>Basidiomycota</taxon>
        <taxon>Agaricomycotina</taxon>
        <taxon>Agaricomycetes</taxon>
        <taxon>Agaricomycetidae</taxon>
        <taxon>Agaricales</taxon>
        <taxon>Marasmiineae</taxon>
        <taxon>Mycenaceae</taxon>
        <taxon>Favolaschia</taxon>
    </lineage>
</organism>
<sequence length="420" mass="46152">MTDCTATHCLPVHRASDRGRMSISCAFTPITHGTCAEKVAVGTVQEKVGVSETTAIGRIPSSQPRPSKISLRCLAQAPLSLHAACDPSHRDHRRKRHTWAMVLIRPVFDKVWAGVNTGDAVQRAVSVRYAECAKCKDTVHLSYWDGLIREYFTPKAVMRLTLWDSMNNEGKRFAWATIREVQAKDEERVALESDRKEKGRQATAISSLVAKSNYLPNMEILINPLLLHPDEWLFHAVLENDCLLIARYKVWFTRLGARLSRVNVQYGHFGIGHIVTLRGPLTAHLAICAAPPSQQPQGAPSGQACGGAENDSNPQPYAIAGTLRTKDGAPLGVEEKEWAEPSLMIESGSIPGELVNAFGIPRATMRCLELWDSMEQLADLISNEQGEGPLVALKLSANKIREEQAQLAMIASSSKTYKGA</sequence>
<dbReference type="AlphaFoldDB" id="A0AAW0B4R0"/>
<dbReference type="Proteomes" id="UP001362999">
    <property type="component" value="Unassembled WGS sequence"/>
</dbReference>